<feature type="non-terminal residue" evidence="1">
    <location>
        <position position="823"/>
    </location>
</feature>
<organism evidence="1 2">
    <name type="scientific">Acaulospora colombiana</name>
    <dbReference type="NCBI Taxonomy" id="27376"/>
    <lineage>
        <taxon>Eukaryota</taxon>
        <taxon>Fungi</taxon>
        <taxon>Fungi incertae sedis</taxon>
        <taxon>Mucoromycota</taxon>
        <taxon>Glomeromycotina</taxon>
        <taxon>Glomeromycetes</taxon>
        <taxon>Diversisporales</taxon>
        <taxon>Acaulosporaceae</taxon>
        <taxon>Acaulospora</taxon>
    </lineage>
</organism>
<gene>
    <name evidence="1" type="ORF">ACOLOM_LOCUS8116</name>
</gene>
<protein>
    <submittedName>
        <fullName evidence="1">6437_t:CDS:1</fullName>
    </submittedName>
</protein>
<proteinExistence type="predicted"/>
<keyword evidence="2" id="KW-1185">Reference proteome</keyword>
<name>A0ACA9NGD4_9GLOM</name>
<dbReference type="EMBL" id="CAJVPT010020189">
    <property type="protein sequence ID" value="CAG8646539.1"/>
    <property type="molecule type" value="Genomic_DNA"/>
</dbReference>
<accession>A0ACA9NGD4</accession>
<evidence type="ECO:0000313" key="2">
    <source>
        <dbReference type="Proteomes" id="UP000789525"/>
    </source>
</evidence>
<reference evidence="1" key="1">
    <citation type="submission" date="2021-06" db="EMBL/GenBank/DDBJ databases">
        <authorList>
            <person name="Kallberg Y."/>
            <person name="Tangrot J."/>
            <person name="Rosling A."/>
        </authorList>
    </citation>
    <scope>NUCLEOTIDE SEQUENCE</scope>
    <source>
        <strain evidence="1">CL356</strain>
    </source>
</reference>
<evidence type="ECO:0000313" key="1">
    <source>
        <dbReference type="EMBL" id="CAG8646539.1"/>
    </source>
</evidence>
<comment type="caution">
    <text evidence="1">The sequence shown here is derived from an EMBL/GenBank/DDBJ whole genome shotgun (WGS) entry which is preliminary data.</text>
</comment>
<dbReference type="Proteomes" id="UP000789525">
    <property type="component" value="Unassembled WGS sequence"/>
</dbReference>
<sequence>MASAVQQADLTKLTMAQLGQLCRENRLSGWSKRRKSYIVQLLEKCRTEKGELVQNQGQDPAVPVSTSTAKKTKTASGGDTTAPSAIATAQTANTTSIHVSFNTDMPGPGSQNRAATSNTAVANVEPTKQKSTTKKKPKKTESKSSSNKETDFVRNGASPRVDNTAVTSSTCADGQAQISDSVSSPAAVFSASTAAPPIPNGLAKDGGFTAVVSRRKAIRASVSVEGVDSATKDPTVARALHFLDQVAKANQSFLDASIKDSAVNSSVAPAVARPPAPKGHQVGNGFSSSSRVLDRKRLSSIKRAQKQSPYALPLSSLLRRRSSRESAQKRLSRQPSIQQEPNDPIVPTPLQSSAVANSMPFGKAITSRKSIGKHQRFTPLRPTVTKSPLGKKRRSRTQSFIPASALLADTREMFEPFVTTLQEATFPLSNITMPPSLAQRKRVKGLALVLRDLGDAERRACCLSSRLLRYAGKIERLPQEMEYLKGLYSKQFLSKWIPKPMSDHLWTNPSKGDEVASVLSGGMLDESAIKLEKLPGNEIWRVFVSKQSASIYSVHVLASTGEPLGRKQSAAAADFSVRPDWLNFVDSLTNAERPPKRIKDFLKWTNGEEFENGISKAWLRRIEGEGELGIIKRQIAEKYVMASVVANSISGKQMTYNQMAMEIAGNSAETMIRPRDEVNILLPDLTHVENGHNQPENMMAPYTLIVFALLLLGLSPDLVQAQSTTASNSGTASPTSLQLLTTIGLEPSSTASVSQSGNQTASASGNSTRTSTSRTGTGTGTSTPLPPGGIDPQTVEPSQFPSMGGALANRPVTVTSALLVTAG</sequence>